<evidence type="ECO:0000313" key="5">
    <source>
        <dbReference type="EMBL" id="KZT21283.1"/>
    </source>
</evidence>
<reference evidence="5 6" key="1">
    <citation type="journal article" date="2016" name="Mol. Biol. Evol.">
        <title>Comparative Genomics of Early-Diverging Mushroom-Forming Fungi Provides Insights into the Origins of Lignocellulose Decay Capabilities.</title>
        <authorList>
            <person name="Nagy L.G."/>
            <person name="Riley R."/>
            <person name="Tritt A."/>
            <person name="Adam C."/>
            <person name="Daum C."/>
            <person name="Floudas D."/>
            <person name="Sun H."/>
            <person name="Yadav J.S."/>
            <person name="Pangilinan J."/>
            <person name="Larsson K.H."/>
            <person name="Matsuura K."/>
            <person name="Barry K."/>
            <person name="Labutti K."/>
            <person name="Kuo R."/>
            <person name="Ohm R.A."/>
            <person name="Bhattacharya S.S."/>
            <person name="Shirouzu T."/>
            <person name="Yoshinaga Y."/>
            <person name="Martin F.M."/>
            <person name="Grigoriev I.V."/>
            <person name="Hibbett D.S."/>
        </authorList>
    </citation>
    <scope>NUCLEOTIDE SEQUENCE [LARGE SCALE GENOMIC DNA]</scope>
    <source>
        <strain evidence="5 6">HHB14362 ss-1</strain>
    </source>
</reference>
<dbReference type="OrthoDB" id="10250458at2759"/>
<dbReference type="Proteomes" id="UP000076761">
    <property type="component" value="Unassembled WGS sequence"/>
</dbReference>
<evidence type="ECO:0000256" key="3">
    <source>
        <dbReference type="SAM" id="MobiDB-lite"/>
    </source>
</evidence>
<dbReference type="STRING" id="1314782.A0A165PND9"/>
<dbReference type="PANTHER" id="PTHR19316:SF18">
    <property type="entry name" value="HSP70-BINDING PROTEIN 1"/>
    <property type="match status" value="1"/>
</dbReference>
<dbReference type="Gene3D" id="1.25.10.10">
    <property type="entry name" value="Leucine-rich Repeat Variant"/>
    <property type="match status" value="1"/>
</dbReference>
<feature type="region of interest" description="Disordered" evidence="3">
    <location>
        <begin position="1"/>
        <end position="30"/>
    </location>
</feature>
<comment type="similarity">
    <text evidence="1">Belongs to the FES1 family.</text>
</comment>
<feature type="region of interest" description="Disordered" evidence="3">
    <location>
        <begin position="241"/>
        <end position="261"/>
    </location>
</feature>
<feature type="domain" description="Nucleotide exchange factor Fes1" evidence="4">
    <location>
        <begin position="1"/>
        <end position="83"/>
    </location>
</feature>
<evidence type="ECO:0000259" key="4">
    <source>
        <dbReference type="Pfam" id="PF08609"/>
    </source>
</evidence>
<protein>
    <submittedName>
        <fullName evidence="5">Fes1-domain-containing protein</fullName>
    </submittedName>
</protein>
<dbReference type="InterPro" id="IPR011989">
    <property type="entry name" value="ARM-like"/>
</dbReference>
<gene>
    <name evidence="5" type="ORF">NEOLEDRAFT_1164634</name>
</gene>
<evidence type="ECO:0000313" key="6">
    <source>
        <dbReference type="Proteomes" id="UP000076761"/>
    </source>
</evidence>
<dbReference type="SUPFAM" id="SSF48371">
    <property type="entry name" value="ARM repeat"/>
    <property type="match status" value="1"/>
</dbReference>
<organism evidence="5 6">
    <name type="scientific">Neolentinus lepideus HHB14362 ss-1</name>
    <dbReference type="NCBI Taxonomy" id="1314782"/>
    <lineage>
        <taxon>Eukaryota</taxon>
        <taxon>Fungi</taxon>
        <taxon>Dikarya</taxon>
        <taxon>Basidiomycota</taxon>
        <taxon>Agaricomycotina</taxon>
        <taxon>Agaricomycetes</taxon>
        <taxon>Gloeophyllales</taxon>
        <taxon>Gloeophyllaceae</taxon>
        <taxon>Neolentinus</taxon>
    </lineage>
</organism>
<dbReference type="InterPro" id="IPR016024">
    <property type="entry name" value="ARM-type_fold"/>
</dbReference>
<keyword evidence="6" id="KW-1185">Reference proteome</keyword>
<dbReference type="PANTHER" id="PTHR19316">
    <property type="entry name" value="PROTEIN FOLDING REGULATOR"/>
    <property type="match status" value="1"/>
</dbReference>
<dbReference type="GO" id="GO:0000774">
    <property type="term" value="F:adenyl-nucleotide exchange factor activity"/>
    <property type="evidence" value="ECO:0007669"/>
    <property type="project" value="TreeGrafter"/>
</dbReference>
<evidence type="ECO:0000256" key="2">
    <source>
        <dbReference type="ARBA" id="ARBA00022737"/>
    </source>
</evidence>
<dbReference type="InterPro" id="IPR050693">
    <property type="entry name" value="Hsp70_NEF-Inhibitors"/>
</dbReference>
<proteinExistence type="inferred from homology"/>
<evidence type="ECO:0000256" key="1">
    <source>
        <dbReference type="ARBA" id="ARBA00011045"/>
    </source>
</evidence>
<dbReference type="GO" id="GO:0005783">
    <property type="term" value="C:endoplasmic reticulum"/>
    <property type="evidence" value="ECO:0007669"/>
    <property type="project" value="TreeGrafter"/>
</dbReference>
<dbReference type="InterPro" id="IPR013918">
    <property type="entry name" value="Nucleotide_exch_fac_Fes1"/>
</dbReference>
<sequence length="367" mass="40465">MQSLLRWSIEHGGGSQNQQDGERPDPKKLDPEIIDMILGKPDSVQMKEKLAIAIDESKSEDERVEALDDFEMLIESIDNANDLEKLNMWQPLHELLTAPGSTDEIKRQVLWIIGTAVQNNPAAQNVFLSMSPIQTILSFFAPTVPAQTRSKAVYALSGALKHNAEGVRQLDAAGGWDIIRNALEDSDISVRRKTVFLINILLIPTYRPVIPGQYQRDLSSGISTATATTLHASSFLDSPSTYTSLHTPDSPSAPVHPNSHATLQFDPMSMDTSSPTFDALHSKGLLSTLINGLTSPVPYGEDGEMEGDIDFAEQVVRLLETYVSACRGTFTGEEKRLLKGYFEKEGTDGEKYGLSDDEMRMLIRALE</sequence>
<feature type="compositionally biased region" description="Polar residues" evidence="3">
    <location>
        <begin position="241"/>
        <end position="250"/>
    </location>
</feature>
<keyword evidence="2" id="KW-0677">Repeat</keyword>
<dbReference type="Pfam" id="PF08609">
    <property type="entry name" value="Fes1"/>
    <property type="match status" value="1"/>
</dbReference>
<feature type="compositionally biased region" description="Basic and acidic residues" evidence="3">
    <location>
        <begin position="20"/>
        <end position="30"/>
    </location>
</feature>
<accession>A0A165PND9</accession>
<dbReference type="AlphaFoldDB" id="A0A165PND9"/>
<dbReference type="InParanoid" id="A0A165PND9"/>
<name>A0A165PND9_9AGAM</name>
<dbReference type="FunCoup" id="A0A165PND9">
    <property type="interactions" value="338"/>
</dbReference>
<dbReference type="EMBL" id="KV425608">
    <property type="protein sequence ID" value="KZT21283.1"/>
    <property type="molecule type" value="Genomic_DNA"/>
</dbReference>